<keyword evidence="3" id="KW-0732">Signal</keyword>
<evidence type="ECO:0000313" key="6">
    <source>
        <dbReference type="Proteomes" id="UP000244441"/>
    </source>
</evidence>
<dbReference type="OrthoDB" id="9803751at2"/>
<evidence type="ECO:0000256" key="2">
    <source>
        <dbReference type="ARBA" id="ARBA00022801"/>
    </source>
</evidence>
<dbReference type="Gene3D" id="3.40.720.10">
    <property type="entry name" value="Alkaline Phosphatase, subunit A"/>
    <property type="match status" value="1"/>
</dbReference>
<evidence type="ECO:0000256" key="3">
    <source>
        <dbReference type="SAM" id="SignalP"/>
    </source>
</evidence>
<dbReference type="KEGG" id="cate:C2869_03770"/>
<comment type="similarity">
    <text evidence="1">Belongs to the sulfatase family.</text>
</comment>
<accession>A0A2S0VN14</accession>
<evidence type="ECO:0000313" key="5">
    <source>
        <dbReference type="EMBL" id="AWB65607.1"/>
    </source>
</evidence>
<dbReference type="PROSITE" id="PS51257">
    <property type="entry name" value="PROKAR_LIPOPROTEIN"/>
    <property type="match status" value="1"/>
</dbReference>
<name>A0A2S0VN14_9ALTE</name>
<keyword evidence="6" id="KW-1185">Reference proteome</keyword>
<dbReference type="PANTHER" id="PTHR42693:SF53">
    <property type="entry name" value="ENDO-4-O-SULFATASE"/>
    <property type="match status" value="1"/>
</dbReference>
<dbReference type="RefSeq" id="WP_108601682.1">
    <property type="nucleotide sequence ID" value="NZ_CP026604.1"/>
</dbReference>
<dbReference type="EMBL" id="CP026604">
    <property type="protein sequence ID" value="AWB65607.1"/>
    <property type="molecule type" value="Genomic_DNA"/>
</dbReference>
<dbReference type="CDD" id="cd16027">
    <property type="entry name" value="SGSH"/>
    <property type="match status" value="1"/>
</dbReference>
<feature type="domain" description="Sulfatase N-terminal" evidence="4">
    <location>
        <begin position="182"/>
        <end position="358"/>
    </location>
</feature>
<feature type="signal peptide" evidence="3">
    <location>
        <begin position="1"/>
        <end position="40"/>
    </location>
</feature>
<evidence type="ECO:0000256" key="1">
    <source>
        <dbReference type="ARBA" id="ARBA00008779"/>
    </source>
</evidence>
<dbReference type="PANTHER" id="PTHR42693">
    <property type="entry name" value="ARYLSULFATASE FAMILY MEMBER"/>
    <property type="match status" value="1"/>
</dbReference>
<reference evidence="5 6" key="1">
    <citation type="submission" date="2018-01" db="EMBL/GenBank/DDBJ databases">
        <title>Genome sequence of a Cantenovulum-like bacteria.</title>
        <authorList>
            <person name="Tan W.R."/>
            <person name="Lau N.-S."/>
            <person name="Go F."/>
            <person name="Amirul A.-A.A."/>
        </authorList>
    </citation>
    <scope>NUCLEOTIDE SEQUENCE [LARGE SCALE GENOMIC DNA]</scope>
    <source>
        <strain evidence="5 6">CCB-QB4</strain>
    </source>
</reference>
<dbReference type="InterPro" id="IPR017850">
    <property type="entry name" value="Alkaline_phosphatase_core_sf"/>
</dbReference>
<gene>
    <name evidence="5" type="ORF">C2869_03770</name>
</gene>
<protein>
    <submittedName>
        <fullName evidence="5">Sulfatase</fullName>
    </submittedName>
</protein>
<dbReference type="AlphaFoldDB" id="A0A2S0VN14"/>
<keyword evidence="2" id="KW-0378">Hydrolase</keyword>
<feature type="chain" id="PRO_5015639164" evidence="3">
    <location>
        <begin position="41"/>
        <end position="597"/>
    </location>
</feature>
<dbReference type="InterPro" id="IPR050738">
    <property type="entry name" value="Sulfatase"/>
</dbReference>
<proteinExistence type="inferred from homology"/>
<dbReference type="SUPFAM" id="SSF53649">
    <property type="entry name" value="Alkaline phosphatase-like"/>
    <property type="match status" value="1"/>
</dbReference>
<sequence>MLDDLRKAIIAATQQFLTRGFCLITICLALAACLSANVVAQTAVQETDKPNILWLVVEDMSPILPDYGDNTVQTPNISRLVKEGVKFTNVYSPSGVCAPSRAALAMGMYPSSFGANHMRTSSNTAETGLPKYEAVPPANAKMLSEYLRLHGYYTTNNYKTDYQFNAPKTAWHENGVYAHWRNRPSEQPFFSVFNFTTTHESGLFEPYGVREIEKRHYFADDVARIAKLPQHHSVKSTESTTPIHIAKDLEFDIPPYLPDTPLVRRDLWKMYNNLVETDRQIGAILQQLIDDDLLDKTIIFFYADHGGPLPRQKRLIYDSGLKVPLVVRYPQAKYAGSTDDKLVSFVDFPPTTLALAGAKVPEHMQGKSFVDRHYSRQYIHAAADRFDGFTDVIRAVKDKRFKYIRYYRPQQGYYLPVAYREKIPTMQELLRLKDKLTPYQAQWFREQKPNEELFDTLHDPHELHNVIDSPQYQTRLKDLRQEMDTWLLEIGDNPLLAERELIKQLWAGAAEQPITEKPTMKVQNGFISFSSATKGASLAYQVIRNHHQPASWSIYQQPLALADLAGAKLKVVAHRIGYQESATLTFVTHQALVNGSF</sequence>
<dbReference type="Pfam" id="PF00884">
    <property type="entry name" value="Sulfatase"/>
    <property type="match status" value="1"/>
</dbReference>
<dbReference type="InterPro" id="IPR000917">
    <property type="entry name" value="Sulfatase_N"/>
</dbReference>
<evidence type="ECO:0000259" key="4">
    <source>
        <dbReference type="Pfam" id="PF00884"/>
    </source>
</evidence>
<dbReference type="GO" id="GO:0004065">
    <property type="term" value="F:arylsulfatase activity"/>
    <property type="evidence" value="ECO:0007669"/>
    <property type="project" value="TreeGrafter"/>
</dbReference>
<dbReference type="Proteomes" id="UP000244441">
    <property type="component" value="Chromosome"/>
</dbReference>
<organism evidence="5 6">
    <name type="scientific">Saccharobesus litoralis</name>
    <dbReference type="NCBI Taxonomy" id="2172099"/>
    <lineage>
        <taxon>Bacteria</taxon>
        <taxon>Pseudomonadati</taxon>
        <taxon>Pseudomonadota</taxon>
        <taxon>Gammaproteobacteria</taxon>
        <taxon>Alteromonadales</taxon>
        <taxon>Alteromonadaceae</taxon>
        <taxon>Saccharobesus</taxon>
    </lineage>
</organism>